<reference evidence="2 3" key="1">
    <citation type="submission" date="2018-06" db="EMBL/GenBank/DDBJ databases">
        <title>Genomic Encyclopedia of Archaeal and Bacterial Type Strains, Phase II (KMG-II): from individual species to whole genera.</title>
        <authorList>
            <person name="Goeker M."/>
        </authorList>
    </citation>
    <scope>NUCLEOTIDE SEQUENCE [LARGE SCALE GENOMIC DNA]</scope>
    <source>
        <strain evidence="2 3">DSM 29821</strain>
    </source>
</reference>
<keyword evidence="1" id="KW-0732">Signal</keyword>
<dbReference type="Proteomes" id="UP000249819">
    <property type="component" value="Unassembled WGS sequence"/>
</dbReference>
<dbReference type="RefSeq" id="WP_111595407.1">
    <property type="nucleotide sequence ID" value="NZ_QLMA01000013.1"/>
</dbReference>
<protein>
    <recommendedName>
        <fullName evidence="4">Lipoprotein</fullName>
    </recommendedName>
</protein>
<keyword evidence="3" id="KW-1185">Reference proteome</keyword>
<evidence type="ECO:0000256" key="1">
    <source>
        <dbReference type="SAM" id="SignalP"/>
    </source>
</evidence>
<sequence length="165" mass="18769">MKYSLILLGLLLAGACNNFSHPLSNRDSANMEKAQSANDSMHLYSKEEIIDPIIPQPFILSLKRRMLKLPDSLCQNGKTGSFVVEISINRSAVIVQHRIILVRIYSDRQQIKNYFLGEGREGDSLVKRFCPYIADCVKDNILLKPNPEREDQDSLAVMNVVMRFN</sequence>
<gene>
    <name evidence="2" type="ORF">CLV59_11311</name>
</gene>
<evidence type="ECO:0000313" key="2">
    <source>
        <dbReference type="EMBL" id="RAJ73459.1"/>
    </source>
</evidence>
<accession>A0A327VKR2</accession>
<feature type="signal peptide" evidence="1">
    <location>
        <begin position="1"/>
        <end position="20"/>
    </location>
</feature>
<proteinExistence type="predicted"/>
<dbReference type="EMBL" id="QLMA01000013">
    <property type="protein sequence ID" value="RAJ73459.1"/>
    <property type="molecule type" value="Genomic_DNA"/>
</dbReference>
<comment type="caution">
    <text evidence="2">The sequence shown here is derived from an EMBL/GenBank/DDBJ whole genome shotgun (WGS) entry which is preliminary data.</text>
</comment>
<feature type="chain" id="PRO_5016457228" description="Lipoprotein" evidence="1">
    <location>
        <begin position="21"/>
        <end position="165"/>
    </location>
</feature>
<organism evidence="2 3">
    <name type="scientific">Chitinophaga dinghuensis</name>
    <dbReference type="NCBI Taxonomy" id="1539050"/>
    <lineage>
        <taxon>Bacteria</taxon>
        <taxon>Pseudomonadati</taxon>
        <taxon>Bacteroidota</taxon>
        <taxon>Chitinophagia</taxon>
        <taxon>Chitinophagales</taxon>
        <taxon>Chitinophagaceae</taxon>
        <taxon>Chitinophaga</taxon>
    </lineage>
</organism>
<dbReference type="PROSITE" id="PS51257">
    <property type="entry name" value="PROKAR_LIPOPROTEIN"/>
    <property type="match status" value="1"/>
</dbReference>
<dbReference type="AlphaFoldDB" id="A0A327VKR2"/>
<evidence type="ECO:0000313" key="3">
    <source>
        <dbReference type="Proteomes" id="UP000249819"/>
    </source>
</evidence>
<name>A0A327VKR2_9BACT</name>
<evidence type="ECO:0008006" key="4">
    <source>
        <dbReference type="Google" id="ProtNLM"/>
    </source>
</evidence>